<evidence type="ECO:0000256" key="6">
    <source>
        <dbReference type="ARBA" id="ARBA00022737"/>
    </source>
</evidence>
<organism evidence="18 19">
    <name type="scientific">Drosophila ananassae</name>
    <name type="common">Fruit fly</name>
    <dbReference type="NCBI Taxonomy" id="7217"/>
    <lineage>
        <taxon>Eukaryota</taxon>
        <taxon>Metazoa</taxon>
        <taxon>Ecdysozoa</taxon>
        <taxon>Arthropoda</taxon>
        <taxon>Hexapoda</taxon>
        <taxon>Insecta</taxon>
        <taxon>Pterygota</taxon>
        <taxon>Neoptera</taxon>
        <taxon>Endopterygota</taxon>
        <taxon>Diptera</taxon>
        <taxon>Brachycera</taxon>
        <taxon>Muscomorpha</taxon>
        <taxon>Ephydroidea</taxon>
        <taxon>Drosophilidae</taxon>
        <taxon>Drosophila</taxon>
        <taxon>Sophophora</taxon>
    </lineage>
</organism>
<name>B3M9J5_DROAN</name>
<dbReference type="InParanoid" id="B3M9J5"/>
<evidence type="ECO:0000256" key="5">
    <source>
        <dbReference type="ARBA" id="ARBA00022692"/>
    </source>
</evidence>
<evidence type="ECO:0000256" key="17">
    <source>
        <dbReference type="RuleBase" id="RU000488"/>
    </source>
</evidence>
<dbReference type="OrthoDB" id="448427at2759"/>
<dbReference type="SUPFAM" id="SSF103506">
    <property type="entry name" value="Mitochondrial carrier"/>
    <property type="match status" value="1"/>
</dbReference>
<dbReference type="FunFam" id="1.50.40.10:FF:000013">
    <property type="entry name" value="Mitochondrial 2-oxoglutarate/malate carrier protein-like protein"/>
    <property type="match status" value="1"/>
</dbReference>
<comment type="similarity">
    <text evidence="2 17">Belongs to the mitochondrial carrier (TC 2.A.29) family.</text>
</comment>
<dbReference type="InterPro" id="IPR023395">
    <property type="entry name" value="MCP_dom_sf"/>
</dbReference>
<evidence type="ECO:0000256" key="16">
    <source>
        <dbReference type="PROSITE-ProRule" id="PRU00282"/>
    </source>
</evidence>
<dbReference type="InterPro" id="IPR018108">
    <property type="entry name" value="MCP_transmembrane"/>
</dbReference>
<feature type="repeat" description="Solcar" evidence="16">
    <location>
        <begin position="46"/>
        <end position="132"/>
    </location>
</feature>
<evidence type="ECO:0000256" key="3">
    <source>
        <dbReference type="ARBA" id="ARBA00022448"/>
    </source>
</evidence>
<evidence type="ECO:0000256" key="8">
    <source>
        <dbReference type="ARBA" id="ARBA00023055"/>
    </source>
</evidence>
<dbReference type="PROSITE" id="PS50920">
    <property type="entry name" value="SOLCAR"/>
    <property type="match status" value="3"/>
</dbReference>
<sequence length="337" mass="37586">YLLNNGTLNIKFRNYRPTKFFKFCFEFLSFLFFSKLSMSEKPKKEIPGYVKYINGGLAGMLGTCIVQPLDLVKTRMQISATTGEYKSSIDCITKVLKSEGVLAFYNGLSAGLMRQATYTTARMGFYQMEVDAYSNAYKDKPPVWASMGMGIMAGAVGALVGNPAEVALIRMMSDNRLPPAERRNYKNVADAFIRIVKDEGVTALWRGCLPTVGRAMVVNMVQLASYSQLKNYFSQYVSGLGLHISAAMMSGLLTTIASMPLDMAKTRIQNQKTAEYKGTMDVLVKVVKNEGFFSLWKGFVPYLCRLGPHTVFAFIFLEQLTKGYKKYVLGDTSESNI</sequence>
<dbReference type="Pfam" id="PF00153">
    <property type="entry name" value="Mito_carr"/>
    <property type="match status" value="3"/>
</dbReference>
<protein>
    <recommendedName>
        <fullName evidence="11">Mitochondrial 2-oxoglutarate/malate carrier protein</fullName>
    </recommendedName>
</protein>
<comment type="catalytic activity">
    <reaction evidence="13">
        <text>maleate(in) + 2-oxoglutarate(out) = maleate(out) + 2-oxoglutarate(in)</text>
        <dbReference type="Rhea" id="RHEA:71599"/>
        <dbReference type="ChEBI" id="CHEBI:16810"/>
        <dbReference type="ChEBI" id="CHEBI:30780"/>
    </reaction>
</comment>
<keyword evidence="8" id="KW-0445">Lipid transport</keyword>
<dbReference type="STRING" id="7217.B3M9J5"/>
<comment type="catalytic activity">
    <reaction evidence="15">
        <text>succinate(in) + 2-oxoglutarate(out) = succinate(out) + 2-oxoglutarate(in)</text>
        <dbReference type="Rhea" id="RHEA:71595"/>
        <dbReference type="ChEBI" id="CHEBI:16810"/>
        <dbReference type="ChEBI" id="CHEBI:30031"/>
    </reaction>
</comment>
<keyword evidence="6" id="KW-0677">Repeat</keyword>
<reference evidence="18 19" key="1">
    <citation type="journal article" date="2007" name="Nature">
        <title>Evolution of genes and genomes on the Drosophila phylogeny.</title>
        <authorList>
            <consortium name="Drosophila 12 Genomes Consortium"/>
            <person name="Clark A.G."/>
            <person name="Eisen M.B."/>
            <person name="Smith D.R."/>
            <person name="Bergman C.M."/>
            <person name="Oliver B."/>
            <person name="Markow T.A."/>
            <person name="Kaufman T.C."/>
            <person name="Kellis M."/>
            <person name="Gelbart W."/>
            <person name="Iyer V.N."/>
            <person name="Pollard D.A."/>
            <person name="Sackton T.B."/>
            <person name="Larracuente A.M."/>
            <person name="Singh N.D."/>
            <person name="Abad J.P."/>
            <person name="Abt D.N."/>
            <person name="Adryan B."/>
            <person name="Aguade M."/>
            <person name="Akashi H."/>
            <person name="Anderson W.W."/>
            <person name="Aquadro C.F."/>
            <person name="Ardell D.H."/>
            <person name="Arguello R."/>
            <person name="Artieri C.G."/>
            <person name="Barbash D.A."/>
            <person name="Barker D."/>
            <person name="Barsanti P."/>
            <person name="Batterham P."/>
            <person name="Batzoglou S."/>
            <person name="Begun D."/>
            <person name="Bhutkar A."/>
            <person name="Blanco E."/>
            <person name="Bosak S.A."/>
            <person name="Bradley R.K."/>
            <person name="Brand A.D."/>
            <person name="Brent M.R."/>
            <person name="Brooks A.N."/>
            <person name="Brown R.H."/>
            <person name="Butlin R.K."/>
            <person name="Caggese C."/>
            <person name="Calvi B.R."/>
            <person name="Bernardo de Carvalho A."/>
            <person name="Caspi A."/>
            <person name="Castrezana S."/>
            <person name="Celniker S.E."/>
            <person name="Chang J.L."/>
            <person name="Chapple C."/>
            <person name="Chatterji S."/>
            <person name="Chinwalla A."/>
            <person name="Civetta A."/>
            <person name="Clifton S.W."/>
            <person name="Comeron J.M."/>
            <person name="Costello J.C."/>
            <person name="Coyne J.A."/>
            <person name="Daub J."/>
            <person name="David R.G."/>
            <person name="Delcher A.L."/>
            <person name="Delehaunty K."/>
            <person name="Do C.B."/>
            <person name="Ebling H."/>
            <person name="Edwards K."/>
            <person name="Eickbush T."/>
            <person name="Evans J.D."/>
            <person name="Filipski A."/>
            <person name="Findeiss S."/>
            <person name="Freyhult E."/>
            <person name="Fulton L."/>
            <person name="Fulton R."/>
            <person name="Garcia A.C."/>
            <person name="Gardiner A."/>
            <person name="Garfield D.A."/>
            <person name="Garvin B.E."/>
            <person name="Gibson G."/>
            <person name="Gilbert D."/>
            <person name="Gnerre S."/>
            <person name="Godfrey J."/>
            <person name="Good R."/>
            <person name="Gotea V."/>
            <person name="Gravely B."/>
            <person name="Greenberg A.J."/>
            <person name="Griffiths-Jones S."/>
            <person name="Gross S."/>
            <person name="Guigo R."/>
            <person name="Gustafson E.A."/>
            <person name="Haerty W."/>
            <person name="Hahn M.W."/>
            <person name="Halligan D.L."/>
            <person name="Halpern A.L."/>
            <person name="Halter G.M."/>
            <person name="Han M.V."/>
            <person name="Heger A."/>
            <person name="Hillier L."/>
            <person name="Hinrichs A.S."/>
            <person name="Holmes I."/>
            <person name="Hoskins R.A."/>
            <person name="Hubisz M.J."/>
            <person name="Hultmark D."/>
            <person name="Huntley M.A."/>
            <person name="Jaffe D.B."/>
            <person name="Jagadeeshan S."/>
            <person name="Jeck W.R."/>
            <person name="Johnson J."/>
            <person name="Jones C.D."/>
            <person name="Jordan W.C."/>
            <person name="Karpen G.H."/>
            <person name="Kataoka E."/>
            <person name="Keightley P.D."/>
            <person name="Kheradpour P."/>
            <person name="Kirkness E.F."/>
            <person name="Koerich L.B."/>
            <person name="Kristiansen K."/>
            <person name="Kudrna D."/>
            <person name="Kulathinal R.J."/>
            <person name="Kumar S."/>
            <person name="Kwok R."/>
            <person name="Lander E."/>
            <person name="Langley C.H."/>
            <person name="Lapoint R."/>
            <person name="Lazzaro B.P."/>
            <person name="Lee S.J."/>
            <person name="Levesque L."/>
            <person name="Li R."/>
            <person name="Lin C.F."/>
            <person name="Lin M.F."/>
            <person name="Lindblad-Toh K."/>
            <person name="Llopart A."/>
            <person name="Long M."/>
            <person name="Low L."/>
            <person name="Lozovsky E."/>
            <person name="Lu J."/>
            <person name="Luo M."/>
            <person name="Machado C.A."/>
            <person name="Makalowski W."/>
            <person name="Marzo M."/>
            <person name="Matsuda M."/>
            <person name="Matzkin L."/>
            <person name="McAllister B."/>
            <person name="McBride C.S."/>
            <person name="McKernan B."/>
            <person name="McKernan K."/>
            <person name="Mendez-Lago M."/>
            <person name="Minx P."/>
            <person name="Mollenhauer M.U."/>
            <person name="Montooth K."/>
            <person name="Mount S.M."/>
            <person name="Mu X."/>
            <person name="Myers E."/>
            <person name="Negre B."/>
            <person name="Newfeld S."/>
            <person name="Nielsen R."/>
            <person name="Noor M.A."/>
            <person name="O'Grady P."/>
            <person name="Pachter L."/>
            <person name="Papaceit M."/>
            <person name="Parisi M.J."/>
            <person name="Parisi M."/>
            <person name="Parts L."/>
            <person name="Pedersen J.S."/>
            <person name="Pesole G."/>
            <person name="Phillippy A.M."/>
            <person name="Ponting C.P."/>
            <person name="Pop M."/>
            <person name="Porcelli D."/>
            <person name="Powell J.R."/>
            <person name="Prohaska S."/>
            <person name="Pruitt K."/>
            <person name="Puig M."/>
            <person name="Quesneville H."/>
            <person name="Ram K.R."/>
            <person name="Rand D."/>
            <person name="Rasmussen M.D."/>
            <person name="Reed L.K."/>
            <person name="Reenan R."/>
            <person name="Reily A."/>
            <person name="Remington K.A."/>
            <person name="Rieger T.T."/>
            <person name="Ritchie M.G."/>
            <person name="Robin C."/>
            <person name="Rogers Y.H."/>
            <person name="Rohde C."/>
            <person name="Rozas J."/>
            <person name="Rubenfield M.J."/>
            <person name="Ruiz A."/>
            <person name="Russo S."/>
            <person name="Salzberg S.L."/>
            <person name="Sanchez-Gracia A."/>
            <person name="Saranga D.J."/>
            <person name="Sato H."/>
            <person name="Schaeffer S.W."/>
            <person name="Schatz M.C."/>
            <person name="Schlenke T."/>
            <person name="Schwartz R."/>
            <person name="Segarra C."/>
            <person name="Singh R.S."/>
            <person name="Sirot L."/>
            <person name="Sirota M."/>
            <person name="Sisneros N.B."/>
            <person name="Smith C.D."/>
            <person name="Smith T.F."/>
            <person name="Spieth J."/>
            <person name="Stage D.E."/>
            <person name="Stark A."/>
            <person name="Stephan W."/>
            <person name="Strausberg R.L."/>
            <person name="Strempel S."/>
            <person name="Sturgill D."/>
            <person name="Sutton G."/>
            <person name="Sutton G.G."/>
            <person name="Tao W."/>
            <person name="Teichmann S."/>
            <person name="Tobari Y.N."/>
            <person name="Tomimura Y."/>
            <person name="Tsolas J.M."/>
            <person name="Valente V.L."/>
            <person name="Venter E."/>
            <person name="Venter J.C."/>
            <person name="Vicario S."/>
            <person name="Vieira F.G."/>
            <person name="Vilella A.J."/>
            <person name="Villasante A."/>
            <person name="Walenz B."/>
            <person name="Wang J."/>
            <person name="Wasserman M."/>
            <person name="Watts T."/>
            <person name="Wilson D."/>
            <person name="Wilson R.K."/>
            <person name="Wing R.A."/>
            <person name="Wolfner M.F."/>
            <person name="Wong A."/>
            <person name="Wong G.K."/>
            <person name="Wu C.I."/>
            <person name="Wu G."/>
            <person name="Yamamoto D."/>
            <person name="Yang H.P."/>
            <person name="Yang S.P."/>
            <person name="Yorke J.A."/>
            <person name="Yoshida K."/>
            <person name="Zdobnov E."/>
            <person name="Zhang P."/>
            <person name="Zhang Y."/>
            <person name="Zimin A.V."/>
            <person name="Baldwin J."/>
            <person name="Abdouelleil A."/>
            <person name="Abdulkadir J."/>
            <person name="Abebe A."/>
            <person name="Abera B."/>
            <person name="Abreu J."/>
            <person name="Acer S.C."/>
            <person name="Aftuck L."/>
            <person name="Alexander A."/>
            <person name="An P."/>
            <person name="Anderson E."/>
            <person name="Anderson S."/>
            <person name="Arachi H."/>
            <person name="Azer M."/>
            <person name="Bachantsang P."/>
            <person name="Barry A."/>
            <person name="Bayul T."/>
            <person name="Berlin A."/>
            <person name="Bessette D."/>
            <person name="Bloom T."/>
            <person name="Blye J."/>
            <person name="Boguslavskiy L."/>
            <person name="Bonnet C."/>
            <person name="Boukhgalter B."/>
            <person name="Bourzgui I."/>
            <person name="Brown A."/>
            <person name="Cahill P."/>
            <person name="Channer S."/>
            <person name="Cheshatsang Y."/>
            <person name="Chuda L."/>
            <person name="Citroen M."/>
            <person name="Collymore A."/>
            <person name="Cooke P."/>
            <person name="Costello M."/>
            <person name="D'Aco K."/>
            <person name="Daza R."/>
            <person name="De Haan G."/>
            <person name="DeGray S."/>
            <person name="DeMaso C."/>
            <person name="Dhargay N."/>
            <person name="Dooley K."/>
            <person name="Dooley E."/>
            <person name="Doricent M."/>
            <person name="Dorje P."/>
            <person name="Dorjee K."/>
            <person name="Dupes A."/>
            <person name="Elong R."/>
            <person name="Falk J."/>
            <person name="Farina A."/>
            <person name="Faro S."/>
            <person name="Ferguson D."/>
            <person name="Fisher S."/>
            <person name="Foley C.D."/>
            <person name="Franke A."/>
            <person name="Friedrich D."/>
            <person name="Gadbois L."/>
            <person name="Gearin G."/>
            <person name="Gearin C.R."/>
            <person name="Giannoukos G."/>
            <person name="Goode T."/>
            <person name="Graham J."/>
            <person name="Grandbois E."/>
            <person name="Grewal S."/>
            <person name="Gyaltsen K."/>
            <person name="Hafez N."/>
            <person name="Hagos B."/>
            <person name="Hall J."/>
            <person name="Henson C."/>
            <person name="Hollinger A."/>
            <person name="Honan T."/>
            <person name="Huard M.D."/>
            <person name="Hughes L."/>
            <person name="Hurhula B."/>
            <person name="Husby M.E."/>
            <person name="Kamat A."/>
            <person name="Kanga B."/>
            <person name="Kashin S."/>
            <person name="Khazanovich D."/>
            <person name="Kisner P."/>
            <person name="Lance K."/>
            <person name="Lara M."/>
            <person name="Lee W."/>
            <person name="Lennon N."/>
            <person name="Letendre F."/>
            <person name="LeVine R."/>
            <person name="Lipovsky A."/>
            <person name="Liu X."/>
            <person name="Liu J."/>
            <person name="Liu S."/>
            <person name="Lokyitsang T."/>
            <person name="Lokyitsang Y."/>
            <person name="Lubonja R."/>
            <person name="Lui A."/>
            <person name="MacDonald P."/>
            <person name="Magnisalis V."/>
            <person name="Maru K."/>
            <person name="Matthews C."/>
            <person name="McCusker W."/>
            <person name="McDonough S."/>
            <person name="Mehta T."/>
            <person name="Meldrim J."/>
            <person name="Meneus L."/>
            <person name="Mihai O."/>
            <person name="Mihalev A."/>
            <person name="Mihova T."/>
            <person name="Mittelman R."/>
            <person name="Mlenga V."/>
            <person name="Montmayeur A."/>
            <person name="Mulrain L."/>
            <person name="Navidi A."/>
            <person name="Naylor J."/>
            <person name="Negash T."/>
            <person name="Nguyen T."/>
            <person name="Nguyen N."/>
            <person name="Nicol R."/>
            <person name="Norbu C."/>
            <person name="Norbu N."/>
            <person name="Novod N."/>
            <person name="O'Neill B."/>
            <person name="Osman S."/>
            <person name="Markiewicz E."/>
            <person name="Oyono O.L."/>
            <person name="Patti C."/>
            <person name="Phunkhang P."/>
            <person name="Pierre F."/>
            <person name="Priest M."/>
            <person name="Raghuraman S."/>
            <person name="Rege F."/>
            <person name="Reyes R."/>
            <person name="Rise C."/>
            <person name="Rogov P."/>
            <person name="Ross K."/>
            <person name="Ryan E."/>
            <person name="Settipalli S."/>
            <person name="Shea T."/>
            <person name="Sherpa N."/>
            <person name="Shi L."/>
            <person name="Shih D."/>
            <person name="Sparrow T."/>
            <person name="Spaulding J."/>
            <person name="Stalker J."/>
            <person name="Stange-Thomann N."/>
            <person name="Stavropoulos S."/>
            <person name="Stone C."/>
            <person name="Strader C."/>
            <person name="Tesfaye S."/>
            <person name="Thomson T."/>
            <person name="Thoulutsang Y."/>
            <person name="Thoulutsang D."/>
            <person name="Topham K."/>
            <person name="Topping I."/>
            <person name="Tsamla T."/>
            <person name="Vassiliev H."/>
            <person name="Vo A."/>
            <person name="Wangchuk T."/>
            <person name="Wangdi T."/>
            <person name="Weiand M."/>
            <person name="Wilkinson J."/>
            <person name="Wilson A."/>
            <person name="Yadav S."/>
            <person name="Young G."/>
            <person name="Yu Q."/>
            <person name="Zembek L."/>
            <person name="Zhong D."/>
            <person name="Zimmer A."/>
            <person name="Zwirko Z."/>
            <person name="Jaffe D.B."/>
            <person name="Alvarez P."/>
            <person name="Brockman W."/>
            <person name="Butler J."/>
            <person name="Chin C."/>
            <person name="Gnerre S."/>
            <person name="Grabherr M."/>
            <person name="Kleber M."/>
            <person name="Mauceli E."/>
            <person name="MacCallum I."/>
        </authorList>
    </citation>
    <scope>NUCLEOTIDE SEQUENCE [LARGE SCALE GENOMIC DNA]</scope>
    <source>
        <strain evidence="19">Tucson 14024-0371.13</strain>
    </source>
</reference>
<evidence type="ECO:0000256" key="1">
    <source>
        <dbReference type="ARBA" id="ARBA00004141"/>
    </source>
</evidence>
<evidence type="ECO:0000256" key="13">
    <source>
        <dbReference type="ARBA" id="ARBA00050291"/>
    </source>
</evidence>
<keyword evidence="9 16" id="KW-0472">Membrane</keyword>
<dbReference type="HOGENOM" id="CLU_015166_14_1_1"/>
<keyword evidence="3 17" id="KW-0813">Transport</keyword>
<comment type="catalytic activity">
    <reaction evidence="14">
        <text>malonate(in) + 2-oxoglutarate(out) = malonate(out) + 2-oxoglutarate(in)</text>
        <dbReference type="Rhea" id="RHEA:71591"/>
        <dbReference type="ChEBI" id="CHEBI:15792"/>
        <dbReference type="ChEBI" id="CHEBI:16810"/>
    </reaction>
</comment>
<dbReference type="InterPro" id="IPR050391">
    <property type="entry name" value="Mito_Metabolite_Transporter"/>
</dbReference>
<evidence type="ECO:0000256" key="14">
    <source>
        <dbReference type="ARBA" id="ARBA00052538"/>
    </source>
</evidence>
<comment type="catalytic activity">
    <reaction evidence="10">
        <text>(S)-malate(in) + 2-oxoglutarate(out) = (S)-malate(out) + 2-oxoglutarate(in)</text>
        <dbReference type="Rhea" id="RHEA:71587"/>
        <dbReference type="ChEBI" id="CHEBI:15589"/>
        <dbReference type="ChEBI" id="CHEBI:16810"/>
    </reaction>
</comment>
<dbReference type="PANTHER" id="PTHR45618">
    <property type="entry name" value="MITOCHONDRIAL DICARBOXYLATE CARRIER-RELATED"/>
    <property type="match status" value="1"/>
</dbReference>
<dbReference type="GO" id="GO:0006869">
    <property type="term" value="P:lipid transport"/>
    <property type="evidence" value="ECO:0007669"/>
    <property type="project" value="UniProtKB-KW"/>
</dbReference>
<evidence type="ECO:0000256" key="9">
    <source>
        <dbReference type="ARBA" id="ARBA00023136"/>
    </source>
</evidence>
<keyword evidence="19" id="KW-1185">Reference proteome</keyword>
<dbReference type="EMBL" id="CH902618">
    <property type="protein sequence ID" value="EDV39001.2"/>
    <property type="molecule type" value="Genomic_DNA"/>
</dbReference>
<dbReference type="KEGG" id="dan:6507351"/>
<evidence type="ECO:0000256" key="12">
    <source>
        <dbReference type="ARBA" id="ARBA00050120"/>
    </source>
</evidence>
<comment type="subcellular location">
    <subcellularLocation>
        <location evidence="1">Membrane</location>
        <topology evidence="1">Multi-pass membrane protein</topology>
    </subcellularLocation>
</comment>
<feature type="repeat" description="Solcar" evidence="16">
    <location>
        <begin position="141"/>
        <end position="232"/>
    </location>
</feature>
<dbReference type="GeneID" id="6507351"/>
<evidence type="ECO:0000256" key="11">
    <source>
        <dbReference type="ARBA" id="ARBA00040264"/>
    </source>
</evidence>
<feature type="non-terminal residue" evidence="18">
    <location>
        <position position="1"/>
    </location>
</feature>
<evidence type="ECO:0000256" key="4">
    <source>
        <dbReference type="ARBA" id="ARBA00022449"/>
    </source>
</evidence>
<evidence type="ECO:0000256" key="10">
    <source>
        <dbReference type="ARBA" id="ARBA00036491"/>
    </source>
</evidence>
<evidence type="ECO:0000256" key="15">
    <source>
        <dbReference type="ARBA" id="ARBA00052710"/>
    </source>
</evidence>
<evidence type="ECO:0000256" key="7">
    <source>
        <dbReference type="ARBA" id="ARBA00022989"/>
    </source>
</evidence>
<dbReference type="eggNOG" id="KOG0759">
    <property type="taxonomic scope" value="Eukaryota"/>
</dbReference>
<keyword evidence="7" id="KW-1133">Transmembrane helix</keyword>
<proteinExistence type="inferred from homology"/>
<evidence type="ECO:0000256" key="2">
    <source>
        <dbReference type="ARBA" id="ARBA00006375"/>
    </source>
</evidence>
<dbReference type="Gene3D" id="1.50.40.10">
    <property type="entry name" value="Mitochondrial carrier domain"/>
    <property type="match status" value="1"/>
</dbReference>
<dbReference type="FunCoup" id="B3M9J5">
    <property type="interactions" value="23"/>
</dbReference>
<dbReference type="GO" id="GO:0016020">
    <property type="term" value="C:membrane"/>
    <property type="evidence" value="ECO:0007669"/>
    <property type="project" value="UniProtKB-SubCell"/>
</dbReference>
<dbReference type="AlphaFoldDB" id="B3M9J5"/>
<evidence type="ECO:0000313" key="19">
    <source>
        <dbReference type="Proteomes" id="UP000007801"/>
    </source>
</evidence>
<keyword evidence="4" id="KW-0050">Antiport</keyword>
<gene>
    <name evidence="18" type="primary">Dana\GF24720</name>
    <name evidence="18" type="synonym">dana_GLEANR_9421</name>
    <name evidence="18" type="ORF">GF24720</name>
</gene>
<dbReference type="GO" id="GO:0015297">
    <property type="term" value="F:antiporter activity"/>
    <property type="evidence" value="ECO:0007669"/>
    <property type="project" value="UniProtKB-KW"/>
</dbReference>
<evidence type="ECO:0000313" key="18">
    <source>
        <dbReference type="EMBL" id="EDV39001.2"/>
    </source>
</evidence>
<accession>B3M9J5</accession>
<comment type="catalytic activity">
    <reaction evidence="12">
        <text>oxaloacetate(in) + 2-oxoglutarate(out) = oxaloacetate(out) + 2-oxoglutarate(in)</text>
        <dbReference type="Rhea" id="RHEA:71603"/>
        <dbReference type="ChEBI" id="CHEBI:16452"/>
        <dbReference type="ChEBI" id="CHEBI:16810"/>
    </reaction>
</comment>
<feature type="repeat" description="Solcar" evidence="16">
    <location>
        <begin position="238"/>
        <end position="323"/>
    </location>
</feature>
<keyword evidence="5 16" id="KW-0812">Transmembrane</keyword>
<dbReference type="Proteomes" id="UP000007801">
    <property type="component" value="Unassembled WGS sequence"/>
</dbReference>